<evidence type="ECO:0000256" key="4">
    <source>
        <dbReference type="ARBA" id="ARBA00023027"/>
    </source>
</evidence>
<dbReference type="CDD" id="cd05233">
    <property type="entry name" value="SDR_c"/>
    <property type="match status" value="1"/>
</dbReference>
<dbReference type="InterPro" id="IPR020904">
    <property type="entry name" value="Sc_DH/Rdtase_CS"/>
</dbReference>
<proteinExistence type="inferred from homology"/>
<name>A0ABR4LX68_9EURO</name>
<evidence type="ECO:0000313" key="7">
    <source>
        <dbReference type="Proteomes" id="UP001610432"/>
    </source>
</evidence>
<dbReference type="PANTHER" id="PTHR24321:SF8">
    <property type="entry name" value="ESTRADIOL 17-BETA-DEHYDROGENASE 8-RELATED"/>
    <property type="match status" value="1"/>
</dbReference>
<dbReference type="Gene3D" id="3.40.50.720">
    <property type="entry name" value="NAD(P)-binding Rossmann-like Domain"/>
    <property type="match status" value="2"/>
</dbReference>
<keyword evidence="4" id="KW-0520">NAD</keyword>
<gene>
    <name evidence="6" type="ORF">BJX67DRAFT_371082</name>
</gene>
<evidence type="ECO:0000256" key="2">
    <source>
        <dbReference type="ARBA" id="ARBA00022857"/>
    </source>
</evidence>
<dbReference type="InterPro" id="IPR036291">
    <property type="entry name" value="NAD(P)-bd_dom_sf"/>
</dbReference>
<evidence type="ECO:0000259" key="5">
    <source>
        <dbReference type="SMART" id="SM00822"/>
    </source>
</evidence>
<dbReference type="SUPFAM" id="SSF51735">
    <property type="entry name" value="NAD(P)-binding Rossmann-fold domains"/>
    <property type="match status" value="1"/>
</dbReference>
<keyword evidence="3" id="KW-0560">Oxidoreductase</keyword>
<dbReference type="InterPro" id="IPR002347">
    <property type="entry name" value="SDR_fam"/>
</dbReference>
<organism evidence="6 7">
    <name type="scientific">Aspergillus lucknowensis</name>
    <dbReference type="NCBI Taxonomy" id="176173"/>
    <lineage>
        <taxon>Eukaryota</taxon>
        <taxon>Fungi</taxon>
        <taxon>Dikarya</taxon>
        <taxon>Ascomycota</taxon>
        <taxon>Pezizomycotina</taxon>
        <taxon>Eurotiomycetes</taxon>
        <taxon>Eurotiomycetidae</taxon>
        <taxon>Eurotiales</taxon>
        <taxon>Aspergillaceae</taxon>
        <taxon>Aspergillus</taxon>
        <taxon>Aspergillus subgen. Nidulantes</taxon>
    </lineage>
</organism>
<feature type="domain" description="Ketoreductase" evidence="5">
    <location>
        <begin position="26"/>
        <end position="182"/>
    </location>
</feature>
<protein>
    <recommendedName>
        <fullName evidence="5">Ketoreductase domain-containing protein</fullName>
    </recommendedName>
</protein>
<dbReference type="PRINTS" id="PR00081">
    <property type="entry name" value="GDHRDH"/>
</dbReference>
<dbReference type="Pfam" id="PF13561">
    <property type="entry name" value="adh_short_C2"/>
    <property type="match status" value="1"/>
</dbReference>
<dbReference type="RefSeq" id="XP_070888116.1">
    <property type="nucleotide sequence ID" value="XM_071031023.1"/>
</dbReference>
<dbReference type="PANTHER" id="PTHR24321">
    <property type="entry name" value="DEHYDROGENASES, SHORT CHAIN"/>
    <property type="match status" value="1"/>
</dbReference>
<keyword evidence="2" id="KW-0521">NADP</keyword>
<evidence type="ECO:0000256" key="3">
    <source>
        <dbReference type="ARBA" id="ARBA00023002"/>
    </source>
</evidence>
<keyword evidence="7" id="KW-1185">Reference proteome</keyword>
<evidence type="ECO:0000313" key="6">
    <source>
        <dbReference type="EMBL" id="KAL2869137.1"/>
    </source>
</evidence>
<dbReference type="Proteomes" id="UP001610432">
    <property type="component" value="Unassembled WGS sequence"/>
</dbReference>
<sequence>MGSGLACCRTLLVLTPNPILNRLRGLLALVTGAAGNIGYETARRFLLEGALVALVDLDGEKLARSTEALRNLEQSNEDAVLTVRADVADDEDVQRFVGETINTFGRLDIAFLCAGISYSSTSILDTDVEQYDRVMRVNCRGSIILASSIAGLRATPGLSAYSTSKFALRSLCLTAATELGRHKIRVNTVHPCDLNTPIFLASWPEETMKSMLATVLLGQWAEVADVAAMVSFLGSPNAQFQTGGA</sequence>
<dbReference type="PROSITE" id="PS00061">
    <property type="entry name" value="ADH_SHORT"/>
    <property type="match status" value="1"/>
</dbReference>
<comment type="caution">
    <text evidence="6">The sequence shown here is derived from an EMBL/GenBank/DDBJ whole genome shotgun (WGS) entry which is preliminary data.</text>
</comment>
<dbReference type="SMART" id="SM00822">
    <property type="entry name" value="PKS_KR"/>
    <property type="match status" value="1"/>
</dbReference>
<evidence type="ECO:0000256" key="1">
    <source>
        <dbReference type="ARBA" id="ARBA00006484"/>
    </source>
</evidence>
<dbReference type="EMBL" id="JBFXLQ010000011">
    <property type="protein sequence ID" value="KAL2869137.1"/>
    <property type="molecule type" value="Genomic_DNA"/>
</dbReference>
<dbReference type="InterPro" id="IPR057326">
    <property type="entry name" value="KR_dom"/>
</dbReference>
<accession>A0ABR4LX68</accession>
<comment type="similarity">
    <text evidence="1">Belongs to the short-chain dehydrogenases/reductases (SDR) family.</text>
</comment>
<reference evidence="6 7" key="1">
    <citation type="submission" date="2024-07" db="EMBL/GenBank/DDBJ databases">
        <title>Section-level genome sequencing and comparative genomics of Aspergillus sections Usti and Cavernicolus.</title>
        <authorList>
            <consortium name="Lawrence Berkeley National Laboratory"/>
            <person name="Nybo J.L."/>
            <person name="Vesth T.C."/>
            <person name="Theobald S."/>
            <person name="Frisvad J.C."/>
            <person name="Larsen T.O."/>
            <person name="Kjaerboelling I."/>
            <person name="Rothschild-Mancinelli K."/>
            <person name="Lyhne E.K."/>
            <person name="Kogle M.E."/>
            <person name="Barry K."/>
            <person name="Clum A."/>
            <person name="Na H."/>
            <person name="Ledsgaard L."/>
            <person name="Lin J."/>
            <person name="Lipzen A."/>
            <person name="Kuo A."/>
            <person name="Riley R."/>
            <person name="Mondo S."/>
            <person name="Labutti K."/>
            <person name="Haridas S."/>
            <person name="Pangalinan J."/>
            <person name="Salamov A.A."/>
            <person name="Simmons B.A."/>
            <person name="Magnuson J.K."/>
            <person name="Chen J."/>
            <person name="Drula E."/>
            <person name="Henrissat B."/>
            <person name="Wiebenga A."/>
            <person name="Lubbers R.J."/>
            <person name="Gomes A.C."/>
            <person name="Macurrencykelacurrency M.R."/>
            <person name="Stajich J."/>
            <person name="Grigoriev I.V."/>
            <person name="Mortensen U.H."/>
            <person name="De Vries R.P."/>
            <person name="Baker S.E."/>
            <person name="Andersen M.R."/>
        </authorList>
    </citation>
    <scope>NUCLEOTIDE SEQUENCE [LARGE SCALE GENOMIC DNA]</scope>
    <source>
        <strain evidence="6 7">CBS 449.75</strain>
    </source>
</reference>
<dbReference type="GeneID" id="98146095"/>